<evidence type="ECO:0000313" key="2">
    <source>
        <dbReference type="EMBL" id="MEK0081541.1"/>
    </source>
</evidence>
<keyword evidence="1" id="KW-0472">Membrane</keyword>
<name>A0ABU8XKZ8_9PROT</name>
<gene>
    <name evidence="2" type="ORF">U1T56_00125</name>
</gene>
<evidence type="ECO:0008006" key="4">
    <source>
        <dbReference type="Google" id="ProtNLM"/>
    </source>
</evidence>
<evidence type="ECO:0000313" key="3">
    <source>
        <dbReference type="Proteomes" id="UP001375743"/>
    </source>
</evidence>
<feature type="transmembrane region" description="Helical" evidence="1">
    <location>
        <begin position="44"/>
        <end position="63"/>
    </location>
</feature>
<keyword evidence="3" id="KW-1185">Reference proteome</keyword>
<keyword evidence="1" id="KW-0812">Transmembrane</keyword>
<feature type="transmembrane region" description="Helical" evidence="1">
    <location>
        <begin position="20"/>
        <end position="38"/>
    </location>
</feature>
<protein>
    <recommendedName>
        <fullName evidence="4">EamA domain-containing protein</fullName>
    </recommendedName>
</protein>
<dbReference type="RefSeq" id="WP_418157395.1">
    <property type="nucleotide sequence ID" value="NZ_JBBLZC010000001.1"/>
</dbReference>
<sequence length="74" mass="7663">MARARLARSRGSRGGQPDAFGAVFALSGWALTFGLWRGGFLHPVPPLATGFMIVGPILAVAFYEVGCGSPRASG</sequence>
<evidence type="ECO:0000256" key="1">
    <source>
        <dbReference type="SAM" id="Phobius"/>
    </source>
</evidence>
<keyword evidence="1" id="KW-1133">Transmembrane helix</keyword>
<reference evidence="2 3" key="1">
    <citation type="submission" date="2024-01" db="EMBL/GenBank/DDBJ databases">
        <title>Multi-omics insights into the function and evolution of sodium benzoate biodegradation pathways in Benzoatithermus flavus gen. nov., sp. nov. from hot spring.</title>
        <authorList>
            <person name="Hu C.-J."/>
            <person name="Li W.-J."/>
        </authorList>
    </citation>
    <scope>NUCLEOTIDE SEQUENCE [LARGE SCALE GENOMIC DNA]</scope>
    <source>
        <strain evidence="2 3">SYSU G07066</strain>
    </source>
</reference>
<comment type="caution">
    <text evidence="2">The sequence shown here is derived from an EMBL/GenBank/DDBJ whole genome shotgun (WGS) entry which is preliminary data.</text>
</comment>
<proteinExistence type="predicted"/>
<dbReference type="EMBL" id="JBBLZC010000001">
    <property type="protein sequence ID" value="MEK0081541.1"/>
    <property type="molecule type" value="Genomic_DNA"/>
</dbReference>
<accession>A0ABU8XKZ8</accession>
<dbReference type="Proteomes" id="UP001375743">
    <property type="component" value="Unassembled WGS sequence"/>
</dbReference>
<organism evidence="2 3">
    <name type="scientific">Benzoatithermus flavus</name>
    <dbReference type="NCBI Taxonomy" id="3108223"/>
    <lineage>
        <taxon>Bacteria</taxon>
        <taxon>Pseudomonadati</taxon>
        <taxon>Pseudomonadota</taxon>
        <taxon>Alphaproteobacteria</taxon>
        <taxon>Geminicoccales</taxon>
        <taxon>Geminicoccaceae</taxon>
        <taxon>Benzoatithermus</taxon>
    </lineage>
</organism>